<sequence>MWNQCKDDLLSNDLIPFSRLEYQDTFRADYNKAREKHKRVKLQETLATVTRLLDESKGDTAILRQHGGIQYDKYSNKGNIDHFRVTKSIRVSCVCKQGKLILHHYDEQHDDINNNPY</sequence>
<dbReference type="AlphaFoldDB" id="A0A951QL09"/>
<reference evidence="1" key="1">
    <citation type="submission" date="2021-05" db="EMBL/GenBank/DDBJ databases">
        <authorList>
            <person name="Pietrasiak N."/>
            <person name="Ward R."/>
            <person name="Stajich J.E."/>
            <person name="Kurbessoian T."/>
        </authorList>
    </citation>
    <scope>NUCLEOTIDE SEQUENCE</scope>
    <source>
        <strain evidence="1">GSE-NOS-MK-12-04C</strain>
    </source>
</reference>
<protein>
    <submittedName>
        <fullName evidence="1">Uncharacterized protein</fullName>
    </submittedName>
</protein>
<comment type="caution">
    <text evidence="1">The sequence shown here is derived from an EMBL/GenBank/DDBJ whole genome shotgun (WGS) entry which is preliminary data.</text>
</comment>
<evidence type="ECO:0000313" key="2">
    <source>
        <dbReference type="Proteomes" id="UP000729701"/>
    </source>
</evidence>
<dbReference type="Proteomes" id="UP000729701">
    <property type="component" value="Unassembled WGS sequence"/>
</dbReference>
<dbReference type="EMBL" id="JAHHGZ010000009">
    <property type="protein sequence ID" value="MBW4667851.1"/>
    <property type="molecule type" value="Genomic_DNA"/>
</dbReference>
<reference evidence="1" key="2">
    <citation type="journal article" date="2022" name="Microbiol. Resour. Announc.">
        <title>Metagenome Sequencing to Explore Phylogenomics of Terrestrial Cyanobacteria.</title>
        <authorList>
            <person name="Ward R.D."/>
            <person name="Stajich J.E."/>
            <person name="Johansen J.R."/>
            <person name="Huntemann M."/>
            <person name="Clum A."/>
            <person name="Foster B."/>
            <person name="Foster B."/>
            <person name="Roux S."/>
            <person name="Palaniappan K."/>
            <person name="Varghese N."/>
            <person name="Mukherjee S."/>
            <person name="Reddy T.B.K."/>
            <person name="Daum C."/>
            <person name="Copeland A."/>
            <person name="Chen I.A."/>
            <person name="Ivanova N.N."/>
            <person name="Kyrpides N.C."/>
            <person name="Shapiro N."/>
            <person name="Eloe-Fadrosh E.A."/>
            <person name="Pietrasiak N."/>
        </authorList>
    </citation>
    <scope>NUCLEOTIDE SEQUENCE</scope>
    <source>
        <strain evidence="1">GSE-NOS-MK-12-04C</strain>
    </source>
</reference>
<gene>
    <name evidence="1" type="ORF">KME60_10570</name>
</gene>
<name>A0A951QL09_9CYAN</name>
<proteinExistence type="predicted"/>
<accession>A0A951QL09</accession>
<evidence type="ECO:0000313" key="1">
    <source>
        <dbReference type="EMBL" id="MBW4667851.1"/>
    </source>
</evidence>
<organism evidence="1 2">
    <name type="scientific">Cyanomargarita calcarea GSE-NOS-MK-12-04C</name>
    <dbReference type="NCBI Taxonomy" id="2839659"/>
    <lineage>
        <taxon>Bacteria</taxon>
        <taxon>Bacillati</taxon>
        <taxon>Cyanobacteriota</taxon>
        <taxon>Cyanophyceae</taxon>
        <taxon>Nostocales</taxon>
        <taxon>Cyanomargaritaceae</taxon>
        <taxon>Cyanomargarita</taxon>
    </lineage>
</organism>